<evidence type="ECO:0000313" key="5">
    <source>
        <dbReference type="EMBL" id="TCQ01600.1"/>
    </source>
</evidence>
<dbReference type="CDD" id="cd00063">
    <property type="entry name" value="FN3"/>
    <property type="match status" value="1"/>
</dbReference>
<dbReference type="Proteomes" id="UP000295504">
    <property type="component" value="Unassembled WGS sequence"/>
</dbReference>
<dbReference type="PROSITE" id="PS50853">
    <property type="entry name" value="FN3"/>
    <property type="match status" value="1"/>
</dbReference>
<proteinExistence type="predicted"/>
<feature type="compositionally biased region" description="Polar residues" evidence="2">
    <location>
        <begin position="20"/>
        <end position="29"/>
    </location>
</feature>
<gene>
    <name evidence="5" type="ORF">EDD79_10257</name>
</gene>
<feature type="domain" description="SLH" evidence="4">
    <location>
        <begin position="409"/>
        <end position="468"/>
    </location>
</feature>
<dbReference type="InterPro" id="IPR003961">
    <property type="entry name" value="FN3_dom"/>
</dbReference>
<feature type="domain" description="SLH" evidence="4">
    <location>
        <begin position="278"/>
        <end position="337"/>
    </location>
</feature>
<dbReference type="SUPFAM" id="SSF49265">
    <property type="entry name" value="Fibronectin type III"/>
    <property type="match status" value="1"/>
</dbReference>
<evidence type="ECO:0000256" key="1">
    <source>
        <dbReference type="ARBA" id="ARBA00022737"/>
    </source>
</evidence>
<dbReference type="AlphaFoldDB" id="A0A4R2TDQ2"/>
<feature type="region of interest" description="Disordered" evidence="2">
    <location>
        <begin position="1"/>
        <end position="51"/>
    </location>
</feature>
<evidence type="ECO:0000259" key="4">
    <source>
        <dbReference type="PROSITE" id="PS51272"/>
    </source>
</evidence>
<dbReference type="EMBL" id="SLYC01000025">
    <property type="protein sequence ID" value="TCQ01600.1"/>
    <property type="molecule type" value="Genomic_DNA"/>
</dbReference>
<dbReference type="PANTHER" id="PTHR43308:SF5">
    <property type="entry name" value="S-LAYER PROTEIN _ PEPTIDOGLYCAN ENDO-BETA-N-ACETYLGLUCOSAMINIDASE"/>
    <property type="match status" value="1"/>
</dbReference>
<name>A0A4R2TDQ2_9FIRM</name>
<reference evidence="5 6" key="1">
    <citation type="submission" date="2019-03" db="EMBL/GenBank/DDBJ databases">
        <title>Genomic Encyclopedia of Type Strains, Phase IV (KMG-IV): sequencing the most valuable type-strain genomes for metagenomic binning, comparative biology and taxonomic classification.</title>
        <authorList>
            <person name="Goeker M."/>
        </authorList>
    </citation>
    <scope>NUCLEOTIDE SEQUENCE [LARGE SCALE GENOMIC DNA]</scope>
    <source>
        <strain evidence="5 6">DSM 100013</strain>
    </source>
</reference>
<dbReference type="InterPro" id="IPR013783">
    <property type="entry name" value="Ig-like_fold"/>
</dbReference>
<dbReference type="Pfam" id="PF00395">
    <property type="entry name" value="SLH"/>
    <property type="match status" value="3"/>
</dbReference>
<evidence type="ECO:0000313" key="6">
    <source>
        <dbReference type="Proteomes" id="UP000295504"/>
    </source>
</evidence>
<organism evidence="5 6">
    <name type="scientific">Serpentinicella alkaliphila</name>
    <dbReference type="NCBI Taxonomy" id="1734049"/>
    <lineage>
        <taxon>Bacteria</taxon>
        <taxon>Bacillati</taxon>
        <taxon>Bacillota</taxon>
        <taxon>Clostridia</taxon>
        <taxon>Peptostreptococcales</taxon>
        <taxon>Natronincolaceae</taxon>
        <taxon>Serpentinicella</taxon>
    </lineage>
</organism>
<dbReference type="PANTHER" id="PTHR43308">
    <property type="entry name" value="OUTER MEMBRANE PROTEIN ALPHA-RELATED"/>
    <property type="match status" value="1"/>
</dbReference>
<feature type="domain" description="Fibronectin type-III" evidence="3">
    <location>
        <begin position="1"/>
        <end position="33"/>
    </location>
</feature>
<dbReference type="PROSITE" id="PS51272">
    <property type="entry name" value="SLH"/>
    <property type="match status" value="3"/>
</dbReference>
<sequence>MTNGTTYTFTVQARNEEGTGPSSIPSNAVTPYKPSKGGSGGGSTTTTPASTDTSVKVLVNGKVENAGTVTTTTKGNQTVTTVKLDQQKLEQKLASEGYKAVVTIPVSTKSDIVIGELNGQMVKNMESKQAVLEIKTGAAIYTLPAQQINIDAISEQIGRNVALHDIKIQVEIAKSTEETVKVVENSRKKGGFTIVAAPIDFTIKGIYDGKAVEISKFNAYVERLMAIPEGIDPSKVTTGIVVEADGTVRHVPTEVIVIDGKYYAKINSLTNSTYSVVWHPLEFKDAENHWAKAAINDMGSRMVVSGVDNDMYEPDRDITRAEFAAIMVRALGLKPGEGMNPFEDVKVSDWYSDYIETAVAYKIISGYGNGNFGPMDKITREQAMTMISRAMNITELKAELVNGEIEKLLEGFGDGVQSADYAKRAIAACVKSGIVSGRSDNMIAPKDNITRAKVAAIMQRLLKKSKLI</sequence>
<dbReference type="InterPro" id="IPR036116">
    <property type="entry name" value="FN3_sf"/>
</dbReference>
<dbReference type="OrthoDB" id="6372180at2"/>
<comment type="caution">
    <text evidence="5">The sequence shown here is derived from an EMBL/GenBank/DDBJ whole genome shotgun (WGS) entry which is preliminary data.</text>
</comment>
<dbReference type="RefSeq" id="WP_132848837.1">
    <property type="nucleotide sequence ID" value="NZ_CP058648.1"/>
</dbReference>
<dbReference type="InterPro" id="IPR001119">
    <property type="entry name" value="SLH_dom"/>
</dbReference>
<accession>A0A4R2TDQ2</accession>
<feature type="compositionally biased region" description="Polar residues" evidence="2">
    <location>
        <begin position="1"/>
        <end position="13"/>
    </location>
</feature>
<keyword evidence="1" id="KW-0677">Repeat</keyword>
<keyword evidence="6" id="KW-1185">Reference proteome</keyword>
<protein>
    <submittedName>
        <fullName evidence="5">S-layer family protein</fullName>
    </submittedName>
</protein>
<feature type="domain" description="SLH" evidence="4">
    <location>
        <begin position="338"/>
        <end position="401"/>
    </location>
</feature>
<evidence type="ECO:0000259" key="3">
    <source>
        <dbReference type="PROSITE" id="PS50853"/>
    </source>
</evidence>
<evidence type="ECO:0000256" key="2">
    <source>
        <dbReference type="SAM" id="MobiDB-lite"/>
    </source>
</evidence>
<dbReference type="InterPro" id="IPR051465">
    <property type="entry name" value="Cell_Envelope_Struct_Comp"/>
</dbReference>
<dbReference type="Gene3D" id="2.60.40.10">
    <property type="entry name" value="Immunoglobulins"/>
    <property type="match status" value="1"/>
</dbReference>